<dbReference type="PIRSF" id="PIRSF027391">
    <property type="entry name" value="Hpre_diP_synt_I"/>
    <property type="match status" value="1"/>
</dbReference>
<dbReference type="EMBL" id="CAQJ01000031">
    <property type="protein sequence ID" value="CCQ90349.1"/>
    <property type="molecule type" value="Genomic_DNA"/>
</dbReference>
<comment type="caution">
    <text evidence="2">The sequence shown here is derived from an EMBL/GenBank/DDBJ whole genome shotgun (WGS) entry which is preliminary data.</text>
</comment>
<feature type="transmembrane region" description="Helical" evidence="1">
    <location>
        <begin position="41"/>
        <end position="61"/>
    </location>
</feature>
<proteinExistence type="predicted"/>
<dbReference type="InterPro" id="IPR014535">
    <property type="entry name" value="Hpre_diP_synt_I"/>
</dbReference>
<organism evidence="2 3">
    <name type="scientific">Nitrospina gracilis (strain 3/211)</name>
    <dbReference type="NCBI Taxonomy" id="1266370"/>
    <lineage>
        <taxon>Bacteria</taxon>
        <taxon>Pseudomonadati</taxon>
        <taxon>Nitrospinota/Tectimicrobiota group</taxon>
        <taxon>Nitrospinota</taxon>
        <taxon>Nitrospinia</taxon>
        <taxon>Nitrospinales</taxon>
        <taxon>Nitrospinaceae</taxon>
        <taxon>Nitrospina</taxon>
    </lineage>
</organism>
<dbReference type="AlphaFoldDB" id="M1YXD1"/>
<keyword evidence="1" id="KW-0812">Transmembrane</keyword>
<dbReference type="InterPro" id="IPR010898">
    <property type="entry name" value="Hpre_diP_synth_I"/>
</dbReference>
<dbReference type="Gene3D" id="1.10.1760.20">
    <property type="match status" value="1"/>
</dbReference>
<protein>
    <submittedName>
        <fullName evidence="2">Heptaprenyl diphosphate synthase component I</fullName>
    </submittedName>
</protein>
<evidence type="ECO:0000313" key="2">
    <source>
        <dbReference type="EMBL" id="CCQ90349.1"/>
    </source>
</evidence>
<reference evidence="2 3" key="1">
    <citation type="journal article" date="2013" name="Front. Microbiol.">
        <title>The genome of Nitrospina gracilis illuminates the metabolism and evolution of the major marine nitrite oxidizer.</title>
        <authorList>
            <person name="Luecker S."/>
            <person name="Nowka B."/>
            <person name="Rattei T."/>
            <person name="Spieck E."/>
            <person name="and Daims H."/>
        </authorList>
    </citation>
    <scope>NUCLEOTIDE SEQUENCE [LARGE SCALE GENOMIC DNA]</scope>
    <source>
        <strain evidence="2 3">3/211</strain>
    </source>
</reference>
<evidence type="ECO:0000256" key="1">
    <source>
        <dbReference type="SAM" id="Phobius"/>
    </source>
</evidence>
<feature type="transmembrane region" description="Helical" evidence="1">
    <location>
        <begin position="111"/>
        <end position="137"/>
    </location>
</feature>
<name>M1YXD1_NITG3</name>
<dbReference type="RefSeq" id="WP_005007724.1">
    <property type="nucleotide sequence ID" value="NZ_HG422173.1"/>
</dbReference>
<feature type="transmembrane region" description="Helical" evidence="1">
    <location>
        <begin position="16"/>
        <end position="34"/>
    </location>
</feature>
<dbReference type="InParanoid" id="M1YXD1"/>
<feature type="transmembrane region" description="Helical" evidence="1">
    <location>
        <begin position="143"/>
        <end position="165"/>
    </location>
</feature>
<dbReference type="Proteomes" id="UP000011704">
    <property type="component" value="Unassembled WGS sequence"/>
</dbReference>
<keyword evidence="1" id="KW-1133">Transmembrane helix</keyword>
<dbReference type="OrthoDB" id="9799095at2"/>
<dbReference type="STRING" id="1266370.NITGR_280065"/>
<dbReference type="Pfam" id="PF07456">
    <property type="entry name" value="Hpre_diP_synt_I"/>
    <property type="match status" value="1"/>
</dbReference>
<evidence type="ECO:0000313" key="3">
    <source>
        <dbReference type="Proteomes" id="UP000011704"/>
    </source>
</evidence>
<gene>
    <name evidence="2" type="ORF">NITGR_280065</name>
</gene>
<dbReference type="HOGENOM" id="CLU_108933_2_0_0"/>
<accession>M1YXD1</accession>
<keyword evidence="3" id="KW-1185">Reference proteome</keyword>
<sequence>MTISHTQNATPDNRKLVVLAILVGLGVVLHRVEAMLPLPSPWVKLGLANVITLVTLVRYGFSEALTVTVLRIFLGGIFGGTFLGPTFFLSLTGGLAAMAVMGLVHHLGKRWFSLIGVSVSAAYAHTTTIFLCVFFFFIQQKTFLQLLPVFLTFSLLTGILTGILANHVLERMREENVTVP</sequence>
<feature type="transmembrane region" description="Helical" evidence="1">
    <location>
        <begin position="73"/>
        <end position="104"/>
    </location>
</feature>
<keyword evidence="1" id="KW-0472">Membrane</keyword>